<evidence type="ECO:0000313" key="14">
    <source>
        <dbReference type="EMBL" id="CAC5362891.1"/>
    </source>
</evidence>
<keyword evidence="6" id="KW-0963">Cytoplasm</keyword>
<evidence type="ECO:0000256" key="1">
    <source>
        <dbReference type="ARBA" id="ARBA00001968"/>
    </source>
</evidence>
<evidence type="ECO:0000256" key="7">
    <source>
        <dbReference type="ARBA" id="ARBA00022722"/>
    </source>
</evidence>
<dbReference type="InterPro" id="IPR045249">
    <property type="entry name" value="HARBI1-like"/>
</dbReference>
<keyword evidence="15" id="KW-1185">Reference proteome</keyword>
<dbReference type="InterPro" id="IPR027806">
    <property type="entry name" value="HARBI1_dom"/>
</dbReference>
<dbReference type="Gene3D" id="1.10.640.10">
    <property type="entry name" value="Haem peroxidase domain superfamily, animal type"/>
    <property type="match status" value="1"/>
</dbReference>
<dbReference type="Pfam" id="PF13359">
    <property type="entry name" value="DDE_Tnp_4"/>
    <property type="match status" value="1"/>
</dbReference>
<dbReference type="InterPro" id="IPR019791">
    <property type="entry name" value="Haem_peroxidase_animal"/>
</dbReference>
<dbReference type="GO" id="GO:0046872">
    <property type="term" value="F:metal ion binding"/>
    <property type="evidence" value="ECO:0007669"/>
    <property type="project" value="UniProtKB-KW"/>
</dbReference>
<evidence type="ECO:0000256" key="10">
    <source>
        <dbReference type="ARBA" id="ARBA00023242"/>
    </source>
</evidence>
<dbReference type="OrthoDB" id="6146606at2759"/>
<dbReference type="GO" id="GO:0005634">
    <property type="term" value="C:nucleus"/>
    <property type="evidence" value="ECO:0007669"/>
    <property type="project" value="UniProtKB-SubCell"/>
</dbReference>
<dbReference type="GO" id="GO:0005737">
    <property type="term" value="C:cytoplasm"/>
    <property type="evidence" value="ECO:0007669"/>
    <property type="project" value="UniProtKB-SubCell"/>
</dbReference>
<dbReference type="SUPFAM" id="SSF48113">
    <property type="entry name" value="Heme-dependent peroxidases"/>
    <property type="match status" value="1"/>
</dbReference>
<comment type="function">
    <text evidence="12">Transposase-derived protein that may have nuclease activity. Does not have transposase activity.</text>
</comment>
<dbReference type="Pfam" id="PF03098">
    <property type="entry name" value="An_peroxidase"/>
    <property type="match status" value="1"/>
</dbReference>
<proteinExistence type="inferred from homology"/>
<comment type="cofactor">
    <cofactor evidence="1">
        <name>a divalent metal cation</name>
        <dbReference type="ChEBI" id="CHEBI:60240"/>
    </cofactor>
</comment>
<evidence type="ECO:0000256" key="5">
    <source>
        <dbReference type="ARBA" id="ARBA00015519"/>
    </source>
</evidence>
<organism evidence="14 15">
    <name type="scientific">Mytilus coruscus</name>
    <name type="common">Sea mussel</name>
    <dbReference type="NCBI Taxonomy" id="42192"/>
    <lineage>
        <taxon>Eukaryota</taxon>
        <taxon>Metazoa</taxon>
        <taxon>Spiralia</taxon>
        <taxon>Lophotrochozoa</taxon>
        <taxon>Mollusca</taxon>
        <taxon>Bivalvia</taxon>
        <taxon>Autobranchia</taxon>
        <taxon>Pteriomorphia</taxon>
        <taxon>Mytilida</taxon>
        <taxon>Mytiloidea</taxon>
        <taxon>Mytilidae</taxon>
        <taxon>Mytilinae</taxon>
        <taxon>Mytilus</taxon>
    </lineage>
</organism>
<comment type="subcellular location">
    <subcellularLocation>
        <location evidence="3">Cytoplasm</location>
    </subcellularLocation>
    <subcellularLocation>
        <location evidence="2">Nucleus</location>
    </subcellularLocation>
</comment>
<evidence type="ECO:0000256" key="11">
    <source>
        <dbReference type="ARBA" id="ARBA00030126"/>
    </source>
</evidence>
<dbReference type="Proteomes" id="UP000507470">
    <property type="component" value="Unassembled WGS sequence"/>
</dbReference>
<evidence type="ECO:0000256" key="6">
    <source>
        <dbReference type="ARBA" id="ARBA00022490"/>
    </source>
</evidence>
<dbReference type="PANTHER" id="PTHR22930">
    <property type="match status" value="1"/>
</dbReference>
<dbReference type="PRINTS" id="PR02086">
    <property type="entry name" value="PUTNUCHARBI1"/>
</dbReference>
<keyword evidence="9 14" id="KW-0378">Hydrolase</keyword>
<keyword evidence="7" id="KW-0540">Nuclease</keyword>
<evidence type="ECO:0000256" key="9">
    <source>
        <dbReference type="ARBA" id="ARBA00022801"/>
    </source>
</evidence>
<accession>A0A6J8A880</accession>
<dbReference type="AlphaFoldDB" id="A0A6J8A880"/>
<reference evidence="14 15" key="1">
    <citation type="submission" date="2020-06" db="EMBL/GenBank/DDBJ databases">
        <authorList>
            <person name="Li R."/>
            <person name="Bekaert M."/>
        </authorList>
    </citation>
    <scope>NUCLEOTIDE SEQUENCE [LARGE SCALE GENOMIC DNA]</scope>
    <source>
        <strain evidence="15">wild</strain>
    </source>
</reference>
<dbReference type="PROSITE" id="PS50292">
    <property type="entry name" value="PEROXIDASE_3"/>
    <property type="match status" value="1"/>
</dbReference>
<feature type="domain" description="DDE Tnp4" evidence="13">
    <location>
        <begin position="108"/>
        <end position="166"/>
    </location>
</feature>
<dbReference type="GO" id="GO:0004518">
    <property type="term" value="F:nuclease activity"/>
    <property type="evidence" value="ECO:0007669"/>
    <property type="project" value="UniProtKB-KW"/>
</dbReference>
<evidence type="ECO:0000313" key="15">
    <source>
        <dbReference type="Proteomes" id="UP000507470"/>
    </source>
</evidence>
<protein>
    <recommendedName>
        <fullName evidence="5">Putative nuclease HARBI1</fullName>
    </recommendedName>
    <alternativeName>
        <fullName evidence="11">Harbinger transposase-derived nuclease</fullName>
    </alternativeName>
</protein>
<dbReference type="GO" id="GO:0016787">
    <property type="term" value="F:hydrolase activity"/>
    <property type="evidence" value="ECO:0007669"/>
    <property type="project" value="UniProtKB-KW"/>
</dbReference>
<evidence type="ECO:0000256" key="3">
    <source>
        <dbReference type="ARBA" id="ARBA00004496"/>
    </source>
</evidence>
<dbReference type="PANTHER" id="PTHR22930:SF289">
    <property type="entry name" value="DDE TNP4 DOMAIN-CONTAINING PROTEIN-RELATED"/>
    <property type="match status" value="1"/>
</dbReference>
<comment type="similarity">
    <text evidence="4">Belongs to the HARBI1 family.</text>
</comment>
<name>A0A6J8A880_MYTCO</name>
<evidence type="ECO:0000256" key="8">
    <source>
        <dbReference type="ARBA" id="ARBA00022723"/>
    </source>
</evidence>
<dbReference type="InterPro" id="IPR010255">
    <property type="entry name" value="Haem_peroxidase_sf"/>
</dbReference>
<keyword evidence="10" id="KW-0539">Nucleus</keyword>
<dbReference type="InterPro" id="IPR037120">
    <property type="entry name" value="Haem_peroxidase_sf_animal"/>
</dbReference>
<keyword evidence="8" id="KW-0479">Metal-binding</keyword>
<dbReference type="GO" id="GO:0004601">
    <property type="term" value="F:peroxidase activity"/>
    <property type="evidence" value="ECO:0007669"/>
    <property type="project" value="InterPro"/>
</dbReference>
<gene>
    <name evidence="14" type="ORF">MCOR_4506</name>
</gene>
<evidence type="ECO:0000259" key="13">
    <source>
        <dbReference type="Pfam" id="PF13359"/>
    </source>
</evidence>
<dbReference type="GO" id="GO:0020037">
    <property type="term" value="F:heme binding"/>
    <property type="evidence" value="ECO:0007669"/>
    <property type="project" value="InterPro"/>
</dbReference>
<dbReference type="EMBL" id="CACVKT020000776">
    <property type="protein sequence ID" value="CAC5362891.1"/>
    <property type="molecule type" value="Genomic_DNA"/>
</dbReference>
<evidence type="ECO:0000256" key="4">
    <source>
        <dbReference type="ARBA" id="ARBA00006958"/>
    </source>
</evidence>
<evidence type="ECO:0000256" key="2">
    <source>
        <dbReference type="ARBA" id="ARBA00004123"/>
    </source>
</evidence>
<dbReference type="InterPro" id="IPR026103">
    <property type="entry name" value="HARBI1_animal"/>
</dbReference>
<evidence type="ECO:0000256" key="12">
    <source>
        <dbReference type="ARBA" id="ARBA00045850"/>
    </source>
</evidence>
<sequence>MNRQCIMEVIDLIREDISHETMRSFAISPEQPTFAALRFYATGSFQQVTGDIMGISQPSVSRIVQQVSTAILRHAGRFITFPVTVPQQQSVKEGFMKRCGFPNVLGCVDGTLVQIKAPPIREDIYVCRKGYHALNIQGIFDSRKAFLNLVVRWPGSTHDAFIWRRLLEGLNRILPDGPPGSECLNGETCFKSGDNRPAEVPMLTVIHIIFLREHNDIVEKLRS</sequence>
<dbReference type="GO" id="GO:0006979">
    <property type="term" value="P:response to oxidative stress"/>
    <property type="evidence" value="ECO:0007669"/>
    <property type="project" value="InterPro"/>
</dbReference>